<protein>
    <submittedName>
        <fullName evidence="1">TPR Domain containing protein</fullName>
    </submittedName>
</protein>
<evidence type="ECO:0000313" key="1">
    <source>
        <dbReference type="EMBL" id="EAY22177.1"/>
    </source>
</evidence>
<dbReference type="GO" id="GO:0007091">
    <property type="term" value="P:metaphase/anaphase transition of mitotic cell cycle"/>
    <property type="evidence" value="ECO:0000318"/>
    <property type="project" value="GO_Central"/>
</dbReference>
<dbReference type="InterPro" id="IPR019734">
    <property type="entry name" value="TPR_rpt"/>
</dbReference>
<dbReference type="GO" id="GO:0005737">
    <property type="term" value="C:cytoplasm"/>
    <property type="evidence" value="ECO:0000318"/>
    <property type="project" value="GO_Central"/>
</dbReference>
<dbReference type="Pfam" id="PF13181">
    <property type="entry name" value="TPR_8"/>
    <property type="match status" value="1"/>
</dbReference>
<dbReference type="SMART" id="SM00028">
    <property type="entry name" value="TPR"/>
    <property type="match status" value="3"/>
</dbReference>
<dbReference type="SMR" id="A2DBH4"/>
<reference evidence="1" key="2">
    <citation type="journal article" date="2007" name="Science">
        <title>Draft genome sequence of the sexually transmitted pathogen Trichomonas vaginalis.</title>
        <authorList>
            <person name="Carlton J.M."/>
            <person name="Hirt R.P."/>
            <person name="Silva J.C."/>
            <person name="Delcher A.L."/>
            <person name="Schatz M."/>
            <person name="Zhao Q."/>
            <person name="Wortman J.R."/>
            <person name="Bidwell S.L."/>
            <person name="Alsmark U.C.M."/>
            <person name="Besteiro S."/>
            <person name="Sicheritz-Ponten T."/>
            <person name="Noel C.J."/>
            <person name="Dacks J.B."/>
            <person name="Foster P.G."/>
            <person name="Simillion C."/>
            <person name="Van de Peer Y."/>
            <person name="Miranda-Saavedra D."/>
            <person name="Barton G.J."/>
            <person name="Westrop G.D."/>
            <person name="Mueller S."/>
            <person name="Dessi D."/>
            <person name="Fiori P.L."/>
            <person name="Ren Q."/>
            <person name="Paulsen I."/>
            <person name="Zhang H."/>
            <person name="Bastida-Corcuera F.D."/>
            <person name="Simoes-Barbosa A."/>
            <person name="Brown M.T."/>
            <person name="Hayes R.D."/>
            <person name="Mukherjee M."/>
            <person name="Okumura C.Y."/>
            <person name="Schneider R."/>
            <person name="Smith A.J."/>
            <person name="Vanacova S."/>
            <person name="Villalvazo M."/>
            <person name="Haas B.J."/>
            <person name="Pertea M."/>
            <person name="Feldblyum T.V."/>
            <person name="Utterback T.R."/>
            <person name="Shu C.L."/>
            <person name="Osoegawa K."/>
            <person name="de Jong P.J."/>
            <person name="Hrdy I."/>
            <person name="Horvathova L."/>
            <person name="Zubacova Z."/>
            <person name="Dolezal P."/>
            <person name="Malik S.B."/>
            <person name="Logsdon J.M. Jr."/>
            <person name="Henze K."/>
            <person name="Gupta A."/>
            <person name="Wang C.C."/>
            <person name="Dunne R.L."/>
            <person name="Upcroft J.A."/>
            <person name="Upcroft P."/>
            <person name="White O."/>
            <person name="Salzberg S.L."/>
            <person name="Tang P."/>
            <person name="Chiu C.-H."/>
            <person name="Lee Y.-S."/>
            <person name="Embley T.M."/>
            <person name="Coombs G.H."/>
            <person name="Mottram J.C."/>
            <person name="Tachezy J."/>
            <person name="Fraser-Liggett C.M."/>
            <person name="Johnson P.J."/>
        </authorList>
    </citation>
    <scope>NUCLEOTIDE SEQUENCE [LARGE SCALE GENOMIC DNA]</scope>
    <source>
        <strain evidence="1">G3</strain>
    </source>
</reference>
<dbReference type="GO" id="GO:0016567">
    <property type="term" value="P:protein ubiquitination"/>
    <property type="evidence" value="ECO:0000318"/>
    <property type="project" value="GO_Central"/>
</dbReference>
<evidence type="ECO:0000313" key="2">
    <source>
        <dbReference type="Proteomes" id="UP000001542"/>
    </source>
</evidence>
<dbReference type="GO" id="GO:0051301">
    <property type="term" value="P:cell division"/>
    <property type="evidence" value="ECO:0000318"/>
    <property type="project" value="GO_Central"/>
</dbReference>
<organism evidence="1 2">
    <name type="scientific">Trichomonas vaginalis (strain ATCC PRA-98 / G3)</name>
    <dbReference type="NCBI Taxonomy" id="412133"/>
    <lineage>
        <taxon>Eukaryota</taxon>
        <taxon>Metamonada</taxon>
        <taxon>Parabasalia</taxon>
        <taxon>Trichomonadida</taxon>
        <taxon>Trichomonadidae</taxon>
        <taxon>Trichomonas</taxon>
    </lineage>
</organism>
<dbReference type="RefSeq" id="XP_001583163.1">
    <property type="nucleotide sequence ID" value="XM_001583113.1"/>
</dbReference>
<dbReference type="Proteomes" id="UP000001542">
    <property type="component" value="Unassembled WGS sequence"/>
</dbReference>
<proteinExistence type="predicted"/>
<dbReference type="Gene3D" id="1.25.40.10">
    <property type="entry name" value="Tetratricopeptide repeat domain"/>
    <property type="match status" value="2"/>
</dbReference>
<gene>
    <name evidence="1" type="ORF">TVAG_093510</name>
</gene>
<reference evidence="1" key="1">
    <citation type="submission" date="2006-10" db="EMBL/GenBank/DDBJ databases">
        <authorList>
            <person name="Amadeo P."/>
            <person name="Zhao Q."/>
            <person name="Wortman J."/>
            <person name="Fraser-Liggett C."/>
            <person name="Carlton J."/>
        </authorList>
    </citation>
    <scope>NUCLEOTIDE SEQUENCE</scope>
    <source>
        <strain evidence="1">G3</strain>
    </source>
</reference>
<dbReference type="VEuPathDB" id="TrichDB:TVAG_093510"/>
<dbReference type="GO" id="GO:0005680">
    <property type="term" value="C:anaphase-promoting complex"/>
    <property type="evidence" value="ECO:0000318"/>
    <property type="project" value="GO_Central"/>
</dbReference>
<sequence>MLDKAQLFGATQLAEKAMLKLLPYFMILDQRIQQQCQFDIYYRKIMQFIRDNRKHDQEKEVLYNFGLAFLLLGDSFRGTSFILSAVKLGLDITANEKPYVLGYVYMYQKDYNKAIKCFSISINSRNSDIRFYSYFFRAMAYRYLKDFDSAINDLEYLKQIETMYITKYDISFQLLETIARKDQNKISLPSFYIFANLGGNKSIKELLYVKIKYMQAYDIESIINSLPLHEQLDRDISIMYIYSVIKSENYLVATSMIKELIEQNRMDHGLWYLLGYSYLKMSCFANAAICLQNAYVLNQTPSSYKLAFGLSLELTDRKEDASLLYSNRANEPGIISECDYRFVRLVTSGPETISLSTLVLVDIDELVQCPMDRQIDILLTSGISLPCKFIPYLNEEEPFNVAKASASLFPDYVKPKQ</sequence>
<dbReference type="SUPFAM" id="SSF48452">
    <property type="entry name" value="TPR-like"/>
    <property type="match status" value="1"/>
</dbReference>
<dbReference type="AlphaFoldDB" id="A2DBH4"/>
<keyword evidence="2" id="KW-1185">Reference proteome</keyword>
<dbReference type="VEuPathDB" id="TrichDB:TVAGG3_0382280"/>
<dbReference type="InParanoid" id="A2DBH4"/>
<dbReference type="GO" id="GO:0031145">
    <property type="term" value="P:anaphase-promoting complex-dependent catabolic process"/>
    <property type="evidence" value="ECO:0000318"/>
    <property type="project" value="GO_Central"/>
</dbReference>
<name>A2DBH4_TRIV3</name>
<dbReference type="KEGG" id="tva:5467731"/>
<dbReference type="InterPro" id="IPR011990">
    <property type="entry name" value="TPR-like_helical_dom_sf"/>
</dbReference>
<accession>A2DBH4</accession>
<dbReference type="EMBL" id="DS113185">
    <property type="protein sequence ID" value="EAY22177.1"/>
    <property type="molecule type" value="Genomic_DNA"/>
</dbReference>